<dbReference type="GO" id="GO:0000747">
    <property type="term" value="P:conjugation with cellular fusion"/>
    <property type="evidence" value="ECO:0007669"/>
    <property type="project" value="TreeGrafter"/>
</dbReference>
<dbReference type="InterPro" id="IPR036420">
    <property type="entry name" value="BRCT_dom_sf"/>
</dbReference>
<reference evidence="2" key="1">
    <citation type="submission" date="2021-06" db="EMBL/GenBank/DDBJ databases">
        <authorList>
            <person name="Kallberg Y."/>
            <person name="Tangrot J."/>
            <person name="Rosling A."/>
        </authorList>
    </citation>
    <scope>NUCLEOTIDE SEQUENCE</scope>
    <source>
        <strain evidence="2">FL130A</strain>
    </source>
</reference>
<dbReference type="InterPro" id="IPR001357">
    <property type="entry name" value="BRCT_dom"/>
</dbReference>
<evidence type="ECO:0000313" key="3">
    <source>
        <dbReference type="Proteomes" id="UP000789508"/>
    </source>
</evidence>
<name>A0A9N9ILQ7_9GLOM</name>
<gene>
    <name evidence="2" type="ORF">ALEPTO_LOCUS12931</name>
</gene>
<dbReference type="InterPro" id="IPR052827">
    <property type="entry name" value="CHS_Export/Cell_Fusion_Reg"/>
</dbReference>
<dbReference type="GO" id="GO:0034044">
    <property type="term" value="C:exomer complex"/>
    <property type="evidence" value="ECO:0007669"/>
    <property type="project" value="TreeGrafter"/>
</dbReference>
<sequence>KDELKEILKRIGARWSDHVGPDTTHLLCNIQGGPEYNRALESSIPIVKPEWLLTSEKLGKMQAALPYYLVNDGDTSVTANSEK</sequence>
<comment type="caution">
    <text evidence="2">The sequence shown here is derived from an EMBL/GenBank/DDBJ whole genome shotgun (WGS) entry which is preliminary data.</text>
</comment>
<accession>A0A9N9ILQ7</accession>
<dbReference type="AlphaFoldDB" id="A0A9N9ILQ7"/>
<dbReference type="OrthoDB" id="245697at2759"/>
<dbReference type="SUPFAM" id="SSF52113">
    <property type="entry name" value="BRCT domain"/>
    <property type="match status" value="1"/>
</dbReference>
<dbReference type="EMBL" id="CAJVPS010034756">
    <property type="protein sequence ID" value="CAG8740054.1"/>
    <property type="molecule type" value="Genomic_DNA"/>
</dbReference>
<organism evidence="2 3">
    <name type="scientific">Ambispora leptoticha</name>
    <dbReference type="NCBI Taxonomy" id="144679"/>
    <lineage>
        <taxon>Eukaryota</taxon>
        <taxon>Fungi</taxon>
        <taxon>Fungi incertae sedis</taxon>
        <taxon>Mucoromycota</taxon>
        <taxon>Glomeromycotina</taxon>
        <taxon>Glomeromycetes</taxon>
        <taxon>Archaeosporales</taxon>
        <taxon>Ambisporaceae</taxon>
        <taxon>Ambispora</taxon>
    </lineage>
</organism>
<keyword evidence="3" id="KW-1185">Reference proteome</keyword>
<dbReference type="PROSITE" id="PS50172">
    <property type="entry name" value="BRCT"/>
    <property type="match status" value="1"/>
</dbReference>
<proteinExistence type="predicted"/>
<dbReference type="GO" id="GO:0005802">
    <property type="term" value="C:trans-Golgi network"/>
    <property type="evidence" value="ECO:0007669"/>
    <property type="project" value="TreeGrafter"/>
</dbReference>
<evidence type="ECO:0000259" key="1">
    <source>
        <dbReference type="PROSITE" id="PS50172"/>
    </source>
</evidence>
<dbReference type="Pfam" id="PF00533">
    <property type="entry name" value="BRCT"/>
    <property type="match status" value="1"/>
</dbReference>
<dbReference type="Gene3D" id="3.40.50.10190">
    <property type="entry name" value="BRCT domain"/>
    <property type="match status" value="1"/>
</dbReference>
<protein>
    <submittedName>
        <fullName evidence="2">1514_t:CDS:1</fullName>
    </submittedName>
</protein>
<dbReference type="PANTHER" id="PTHR47351:SF1">
    <property type="entry name" value="CHITIN BIOSYNTHESIS PROTEIN CHS5"/>
    <property type="match status" value="1"/>
</dbReference>
<feature type="domain" description="BRCT" evidence="1">
    <location>
        <begin position="1"/>
        <end position="69"/>
    </location>
</feature>
<feature type="non-terminal residue" evidence="2">
    <location>
        <position position="1"/>
    </location>
</feature>
<dbReference type="PANTHER" id="PTHR47351">
    <property type="entry name" value="CHITIN BIOSYNTHESIS PROTEIN CHS5"/>
    <property type="match status" value="1"/>
</dbReference>
<evidence type="ECO:0000313" key="2">
    <source>
        <dbReference type="EMBL" id="CAG8740054.1"/>
    </source>
</evidence>
<dbReference type="Proteomes" id="UP000789508">
    <property type="component" value="Unassembled WGS sequence"/>
</dbReference>
<dbReference type="GO" id="GO:0006893">
    <property type="term" value="P:Golgi to plasma membrane transport"/>
    <property type="evidence" value="ECO:0007669"/>
    <property type="project" value="TreeGrafter"/>
</dbReference>